<dbReference type="AlphaFoldDB" id="A0A6C0AGG5"/>
<reference evidence="1" key="1">
    <citation type="journal article" date="2020" name="Nature">
        <title>Giant virus diversity and host interactions through global metagenomics.</title>
        <authorList>
            <person name="Schulz F."/>
            <person name="Roux S."/>
            <person name="Paez-Espino D."/>
            <person name="Jungbluth S."/>
            <person name="Walsh D.A."/>
            <person name="Denef V.J."/>
            <person name="McMahon K.D."/>
            <person name="Konstantinidis K.T."/>
            <person name="Eloe-Fadrosh E.A."/>
            <person name="Kyrpides N.C."/>
            <person name="Woyke T."/>
        </authorList>
    </citation>
    <scope>NUCLEOTIDE SEQUENCE</scope>
    <source>
        <strain evidence="1">GVMAG-S-1024976-23</strain>
    </source>
</reference>
<organism evidence="1">
    <name type="scientific">viral metagenome</name>
    <dbReference type="NCBI Taxonomy" id="1070528"/>
    <lineage>
        <taxon>unclassified sequences</taxon>
        <taxon>metagenomes</taxon>
        <taxon>organismal metagenomes</taxon>
    </lineage>
</organism>
<name>A0A6C0AGG5_9ZZZZ</name>
<accession>A0A6C0AGG5</accession>
<evidence type="ECO:0000313" key="1">
    <source>
        <dbReference type="EMBL" id="QHS78869.1"/>
    </source>
</evidence>
<sequence length="126" mass="14412">MKGESNIKIDNINNPSIYMINSELDVGKNKLEKSLVELRKRVSNIEKSVMSIPSASSALSDAKKAKKSILSRSKKNNKILKKYKRKTNKVCKIVKPKNSRKKKESKDKKQLKINSNVGGYNKYWIE</sequence>
<dbReference type="EMBL" id="MN740607">
    <property type="protein sequence ID" value="QHS78869.1"/>
    <property type="molecule type" value="Genomic_DNA"/>
</dbReference>
<proteinExistence type="predicted"/>
<protein>
    <submittedName>
        <fullName evidence="1">Uncharacterized protein</fullName>
    </submittedName>
</protein>